<organism evidence="2 3">
    <name type="scientific">Rotaria magnacalcarata</name>
    <dbReference type="NCBI Taxonomy" id="392030"/>
    <lineage>
        <taxon>Eukaryota</taxon>
        <taxon>Metazoa</taxon>
        <taxon>Spiralia</taxon>
        <taxon>Gnathifera</taxon>
        <taxon>Rotifera</taxon>
        <taxon>Eurotatoria</taxon>
        <taxon>Bdelloidea</taxon>
        <taxon>Philodinida</taxon>
        <taxon>Philodinidae</taxon>
        <taxon>Rotaria</taxon>
    </lineage>
</organism>
<gene>
    <name evidence="2" type="ORF">SMN809_LOCUS76576</name>
</gene>
<evidence type="ECO:0000313" key="2">
    <source>
        <dbReference type="EMBL" id="CAF5204804.1"/>
    </source>
</evidence>
<evidence type="ECO:0000313" key="3">
    <source>
        <dbReference type="Proteomes" id="UP000676336"/>
    </source>
</evidence>
<feature type="compositionally biased region" description="Low complexity" evidence="1">
    <location>
        <begin position="28"/>
        <end position="54"/>
    </location>
</feature>
<name>A0A8S3IQ21_9BILA</name>
<protein>
    <submittedName>
        <fullName evidence="2">Uncharacterized protein</fullName>
    </submittedName>
</protein>
<feature type="region of interest" description="Disordered" evidence="1">
    <location>
        <begin position="24"/>
        <end position="56"/>
    </location>
</feature>
<proteinExistence type="predicted"/>
<dbReference type="EMBL" id="CAJOBI010335206">
    <property type="protein sequence ID" value="CAF5204804.1"/>
    <property type="molecule type" value="Genomic_DNA"/>
</dbReference>
<dbReference type="Proteomes" id="UP000676336">
    <property type="component" value="Unassembled WGS sequence"/>
</dbReference>
<accession>A0A8S3IQ21</accession>
<comment type="caution">
    <text evidence="2">The sequence shown here is derived from an EMBL/GenBank/DDBJ whole genome shotgun (WGS) entry which is preliminary data.</text>
</comment>
<reference evidence="2" key="1">
    <citation type="submission" date="2021-02" db="EMBL/GenBank/DDBJ databases">
        <authorList>
            <person name="Nowell W R."/>
        </authorList>
    </citation>
    <scope>NUCLEOTIDE SEQUENCE</scope>
</reference>
<dbReference type="AlphaFoldDB" id="A0A8S3IQ21"/>
<sequence length="134" mass="14854">MATINITVSLDTVIKNDKKKTINGDQQINISVEESTSNESISSISEDSSNSLSIEDIRPMNDSLPDICSSEIEYISIDQQFVELTSLEDDQESAMSDSSSDTVDYDFDTEICASRTFESQECMIPLSTCHDNEC</sequence>
<evidence type="ECO:0000256" key="1">
    <source>
        <dbReference type="SAM" id="MobiDB-lite"/>
    </source>
</evidence>